<sequence>MDSSTASNTRQCKHCDKYFKPKGIGAHEKACVQMRDNQTKNKTFFRSLQCQHLLSDSPPPFSSEGSECPVPEAGPECDNITRKFHPHSRRPSQVQNMQDYLESESLNCFDKAPPEEQPWLPFQTRLDFEVSEFAHENNMNQTATEKFIQLLRRVAANIQDFTIRNHADMEKQWELASSKCTSFQQYDVAVKYKKEDKIFEMHARPLWEWTLDLVKDPRLAPFFVWDAERRYRYNGASWVRFFTDPWTGDTYWEIQSRLPDHEDAKLCPYIIYADKAKLSSFGTAKSYPIIARLANITVGIRNSAEWGGGQVVGWLPVVQDDTAETSKPGYVNFKNAVWHESFKKLLQSIIPLSKSGFWVECGDRKKRQLFPLVLILAADYEEASVMALIRGVQALHPCPVCLVNTEEQSDLTITPPRRTTDDSRRAIEKARTLNAEQRETYLKSLGLRNVDNVFWKVAHSDPYRALSFDRLHSHHSGVWGDHLFNQVKLHIKNLPGRWAESKLDKQMDLLPRWRNLNHFSSISNMTFNDGSKHCDVAKMIIFAAHNILTDQLGLLLLRCTRSYLETDAYLDLKLHTTETIAKGREALQEFGRLVNGTDFEKNWNFPKMHWQTHAFDDVVRKGVARNFGTKIDEAMHGAIRTFYLQRTNFKDVAPQILRYVHRSTITQYIRDQLDVLDGAIDDGLDTPPQDIETDLEVVGNAHLGAKRKPLSFSSLEEEMKDDLAFRNFRIRFGEFLNNFLPIYGHALPDGKRIRFHAEQEIHPYAYLKVHFKSHDDWLDTTDYLRCTPSFHGQKRYDCALVKTATGSILVRLAFLFTCEIDSTVFPFALVQALDVGIGQRSRKDKDLHFYRVRERRRQDCEFISIHSIIRGALLAPDFEKDGDYLIADLADTDMFLRLQEM</sequence>
<evidence type="ECO:0000313" key="1">
    <source>
        <dbReference type="EMBL" id="KAJ7221675.1"/>
    </source>
</evidence>
<name>A0AAD6VSV9_9AGAR</name>
<gene>
    <name evidence="1" type="ORF">GGX14DRAFT_670723</name>
</gene>
<evidence type="ECO:0000313" key="2">
    <source>
        <dbReference type="Proteomes" id="UP001219525"/>
    </source>
</evidence>
<accession>A0AAD6VSV9</accession>
<dbReference type="Proteomes" id="UP001219525">
    <property type="component" value="Unassembled WGS sequence"/>
</dbReference>
<keyword evidence="2" id="KW-1185">Reference proteome</keyword>
<dbReference type="Pfam" id="PF18759">
    <property type="entry name" value="Plavaka"/>
    <property type="match status" value="1"/>
</dbReference>
<organism evidence="1 2">
    <name type="scientific">Mycena pura</name>
    <dbReference type="NCBI Taxonomy" id="153505"/>
    <lineage>
        <taxon>Eukaryota</taxon>
        <taxon>Fungi</taxon>
        <taxon>Dikarya</taxon>
        <taxon>Basidiomycota</taxon>
        <taxon>Agaricomycotina</taxon>
        <taxon>Agaricomycetes</taxon>
        <taxon>Agaricomycetidae</taxon>
        <taxon>Agaricales</taxon>
        <taxon>Marasmiineae</taxon>
        <taxon>Mycenaceae</taxon>
        <taxon>Mycena</taxon>
    </lineage>
</organism>
<dbReference type="EMBL" id="JARJCW010000008">
    <property type="protein sequence ID" value="KAJ7221675.1"/>
    <property type="molecule type" value="Genomic_DNA"/>
</dbReference>
<dbReference type="AlphaFoldDB" id="A0AAD6VSV9"/>
<dbReference type="InterPro" id="IPR041078">
    <property type="entry name" value="Plavaka"/>
</dbReference>
<reference evidence="1" key="1">
    <citation type="submission" date="2023-03" db="EMBL/GenBank/DDBJ databases">
        <title>Massive genome expansion in bonnet fungi (Mycena s.s.) driven by repeated elements and novel gene families across ecological guilds.</title>
        <authorList>
            <consortium name="Lawrence Berkeley National Laboratory"/>
            <person name="Harder C.B."/>
            <person name="Miyauchi S."/>
            <person name="Viragh M."/>
            <person name="Kuo A."/>
            <person name="Thoen E."/>
            <person name="Andreopoulos B."/>
            <person name="Lu D."/>
            <person name="Skrede I."/>
            <person name="Drula E."/>
            <person name="Henrissat B."/>
            <person name="Morin E."/>
            <person name="Kohler A."/>
            <person name="Barry K."/>
            <person name="LaButti K."/>
            <person name="Morin E."/>
            <person name="Salamov A."/>
            <person name="Lipzen A."/>
            <person name="Mereny Z."/>
            <person name="Hegedus B."/>
            <person name="Baldrian P."/>
            <person name="Stursova M."/>
            <person name="Weitz H."/>
            <person name="Taylor A."/>
            <person name="Grigoriev I.V."/>
            <person name="Nagy L.G."/>
            <person name="Martin F."/>
            <person name="Kauserud H."/>
        </authorList>
    </citation>
    <scope>NUCLEOTIDE SEQUENCE</scope>
    <source>
        <strain evidence="1">9144</strain>
    </source>
</reference>
<proteinExistence type="predicted"/>
<comment type="caution">
    <text evidence="1">The sequence shown here is derived from an EMBL/GenBank/DDBJ whole genome shotgun (WGS) entry which is preliminary data.</text>
</comment>
<protein>
    <submittedName>
        <fullName evidence="1">Uncharacterized protein</fullName>
    </submittedName>
</protein>